<dbReference type="Pfam" id="PF24919">
    <property type="entry name" value="Mug62"/>
    <property type="match status" value="1"/>
</dbReference>
<accession>A0A8J5D1P8</accession>
<feature type="compositionally biased region" description="Polar residues" evidence="2">
    <location>
        <begin position="391"/>
        <end position="401"/>
    </location>
</feature>
<dbReference type="InterPro" id="IPR025110">
    <property type="entry name" value="AMP-bd_C"/>
</dbReference>
<evidence type="ECO:0000313" key="7">
    <source>
        <dbReference type="Proteomes" id="UP000770661"/>
    </source>
</evidence>
<feature type="compositionally biased region" description="Basic and acidic residues" evidence="2">
    <location>
        <begin position="341"/>
        <end position="350"/>
    </location>
</feature>
<evidence type="ECO:0000313" key="6">
    <source>
        <dbReference type="EMBL" id="KAG0726347.1"/>
    </source>
</evidence>
<evidence type="ECO:0000259" key="3">
    <source>
        <dbReference type="Pfam" id="PF00501"/>
    </source>
</evidence>
<name>A0A8J5D1P8_CHIOP</name>
<dbReference type="Gene3D" id="3.40.50.12780">
    <property type="entry name" value="N-terminal domain of ligase-like"/>
    <property type="match status" value="2"/>
</dbReference>
<feature type="compositionally biased region" description="Polar residues" evidence="2">
    <location>
        <begin position="358"/>
        <end position="371"/>
    </location>
</feature>
<evidence type="ECO:0000259" key="5">
    <source>
        <dbReference type="Pfam" id="PF24919"/>
    </source>
</evidence>
<dbReference type="Proteomes" id="UP000770661">
    <property type="component" value="Unassembled WGS sequence"/>
</dbReference>
<dbReference type="SUPFAM" id="SSF56801">
    <property type="entry name" value="Acetyl-CoA synthetase-like"/>
    <property type="match status" value="2"/>
</dbReference>
<gene>
    <name evidence="6" type="primary">DIP2A</name>
    <name evidence="6" type="ORF">GWK47_036805</name>
</gene>
<proteinExistence type="inferred from homology"/>
<dbReference type="Gene3D" id="3.30.300.30">
    <property type="match status" value="2"/>
</dbReference>
<feature type="compositionally biased region" description="Low complexity" evidence="2">
    <location>
        <begin position="305"/>
        <end position="314"/>
    </location>
</feature>
<dbReference type="FunFam" id="3.30.300.30:FF:000001">
    <property type="entry name" value="DIP2 disco-interacting protein 2 homolog C"/>
    <property type="match status" value="1"/>
</dbReference>
<evidence type="ECO:0000256" key="1">
    <source>
        <dbReference type="ARBA" id="ARBA00007735"/>
    </source>
</evidence>
<dbReference type="Pfam" id="PF00501">
    <property type="entry name" value="AMP-binding"/>
    <property type="match status" value="2"/>
</dbReference>
<dbReference type="InterPro" id="IPR056881">
    <property type="entry name" value="Mug62_dom"/>
</dbReference>
<dbReference type="OrthoDB" id="69964at2759"/>
<feature type="domain" description="AMP-dependent synthetase/ligase" evidence="3">
    <location>
        <begin position="546"/>
        <end position="944"/>
    </location>
</feature>
<protein>
    <submittedName>
        <fullName evidence="6">Disco-interacting protein 2 A</fullName>
    </submittedName>
</protein>
<evidence type="ECO:0000256" key="2">
    <source>
        <dbReference type="SAM" id="MobiDB-lite"/>
    </source>
</evidence>
<reference evidence="6" key="1">
    <citation type="submission" date="2020-07" db="EMBL/GenBank/DDBJ databases">
        <title>The High-quality genome of the commercially important snow crab, Chionoecetes opilio.</title>
        <authorList>
            <person name="Jeong J.-H."/>
            <person name="Ryu S."/>
        </authorList>
    </citation>
    <scope>NUCLEOTIDE SEQUENCE</scope>
    <source>
        <strain evidence="6">MADBK_172401_WGS</strain>
        <tissue evidence="6">Digestive gland</tissue>
    </source>
</reference>
<dbReference type="PANTHER" id="PTHR22754">
    <property type="entry name" value="DISCO-INTERACTING PROTEIN 2 DIP2 -RELATED"/>
    <property type="match status" value="1"/>
</dbReference>
<dbReference type="Pfam" id="PF23024">
    <property type="entry name" value="AMP-dom_DIP2-like"/>
    <property type="match status" value="1"/>
</dbReference>
<sequence>MPKPSVLHRDGFGHALDARCPSATPGAAGAAPCYGFACFTGAAGSTSSTRIVAGAPTPASSGVKLESVSRTQSVSHEQWCGEGVAAVDRDATPREPVASCKLQGPAHPCSCARLQVLFMPVSSQYIQGREGRHGQVKGGTDGTRLTRGIQVLCCVHGGAAHWKVTASRARWDSHLAAVVKGGLGVAMVSGPCNAQCGPECGSDGVAGVTEVRQEAVKEALAQYQSRPKNLPLPSKRSSVMTARSPDRHHRDSDSEDSDEDSVTAEGSLGSSGGHSGSQGTPEVTRTPLLLPPPQVPSHGSGGGTPASSSGSSHHTPPHPLGAKQQQPLPPIPPHSLSNGGEEERRRREMTEISDPIRNITSFSQQPDVTNNTGGGNARMPRDDRITRYSGPASSRQSSSDAANRVNLEKQLITNPGSCGGLSVSVFALIDPDGWRDALYHFPENWRGTGRWKVSNKIQQLLNTLKRPKRRPLPEFYLDDEEDLEIAANPKDPNAPKPEGMVMTPARGEQLVIPAGLPRSVEDAVYRYGSSSGYKAPVATVLDANGKLSVSLTYGKLLSRSQKMAYNLLTRLGGRGEGTVTPGDRVALVYPNNDPVSFMCAFYACLQAGLVPVPIEVPLSRRDAGSQQIGFLLGSCGVSVALTSEACFKGIPKTSAGEVVSFKGWPKLTWFITDHLPKPPKDWQTPPRHSDDNAAYIEYCTDKDGSVKGVVVTRTAMLAHCRTLTSACNYTEGEVAVCVLDFKREVGLWHAILCSVFNGMHVIFIPYSVMKVNPASWMHMITRFKASIAVVKSRDLHWGLLATKDHKDVSLQSLRLLLVADGANPWSLSSCDQFLAVFQSKGLRPDAICPCASSPEALTVSVRRPGHGGANAVGRGVLSMQGLSYGVVRVDQENSLTSLTLQDCGQVLPGAMIIVVRLEGQPSVCRTDEVGEICVAGAAMGDQYWGLQGMTNTTFRVQPTLPDETPISDSSSFVRTGLLGFLGPGGLVFVCGSRDGLMTVTGRKHNTDDIIATVLAVEPMKFIYRGRIAVFSHRVLRDERICVIAEQRPDCSEEESFQWMSRVLQAVDSIHQVGIYCLALVPPNHLPKTPLGGIHLSETRKKFLEGSLHPANVLMCPHTCVTNLPKPREVHHDVGPASVMVGNLVQGNRLASAQGRELGLMDNDDGMRRHPQFIADILKWRASTTENHEILTLLNAKGRWPLPPRAPRAQEGRACGLPAAGEGSHQHWGSRGSHLPPWRGPHSSLLREEKFDSGKKWPSILDTDDLPKKRLPSIYKAPTPEMIAYLDFSVACELYPSRVVALCLDPYCGLGLALWVLSSIYSGHQSILIPPGEVEVNPSLWLSAVSQYKVRDTFCSYGVMELCTKGLGSSIVLLKQRAVNLACVRTCIVVAEERPRVQLTNSFSKLFSGLGLSPRAVSTSFGCRVNVAVCLQGASSPDPTTVFVDLRSLRHDRVTLVERGAPHSICIMESGKLLPGVKVVIANPDTKGQCSDSHLGEIWVQCNHNASGYFTVYGDDGTSNDHFNAQLVTGNTGEIYARTGYLGFLRRTESVQADGELHDAVFVVGALDETVILRGMRYHPIDIEMTVMRCHKKISECAVFNWTNLLVVVVELDGAEYEALDLVPLITSSVLEEHQVIVGVIVVVDPGVVPINSRGEKQRMHLRDGFLADQLDPIYVAYNM</sequence>
<feature type="domain" description="AMP-binding enzyme C-terminal" evidence="4">
    <location>
        <begin position="1568"/>
        <end position="1670"/>
    </location>
</feature>
<comment type="caution">
    <text evidence="6">The sequence shown here is derived from an EMBL/GenBank/DDBJ whole genome shotgun (WGS) entry which is preliminary data.</text>
</comment>
<feature type="region of interest" description="Disordered" evidence="2">
    <location>
        <begin position="222"/>
        <end position="402"/>
    </location>
</feature>
<feature type="domain" description="AMP-dependent synthetase/ligase" evidence="3">
    <location>
        <begin position="1293"/>
        <end position="1509"/>
    </location>
</feature>
<dbReference type="EMBL" id="JACEEZ010004581">
    <property type="protein sequence ID" value="KAG0726347.1"/>
    <property type="molecule type" value="Genomic_DNA"/>
</dbReference>
<dbReference type="InterPro" id="IPR042099">
    <property type="entry name" value="ANL_N_sf"/>
</dbReference>
<feature type="compositionally biased region" description="Acidic residues" evidence="2">
    <location>
        <begin position="253"/>
        <end position="262"/>
    </location>
</feature>
<dbReference type="PANTHER" id="PTHR22754:SF32">
    <property type="entry name" value="DISCO-INTERACTING PROTEIN 2"/>
    <property type="match status" value="1"/>
</dbReference>
<dbReference type="InterPro" id="IPR000873">
    <property type="entry name" value="AMP-dep_synth/lig_dom"/>
</dbReference>
<dbReference type="InterPro" id="IPR045851">
    <property type="entry name" value="AMP-bd_C_sf"/>
</dbReference>
<evidence type="ECO:0000259" key="4">
    <source>
        <dbReference type="Pfam" id="PF23024"/>
    </source>
</evidence>
<organism evidence="6 7">
    <name type="scientific">Chionoecetes opilio</name>
    <name type="common">Atlantic snow crab</name>
    <name type="synonym">Cancer opilio</name>
    <dbReference type="NCBI Taxonomy" id="41210"/>
    <lineage>
        <taxon>Eukaryota</taxon>
        <taxon>Metazoa</taxon>
        <taxon>Ecdysozoa</taxon>
        <taxon>Arthropoda</taxon>
        <taxon>Crustacea</taxon>
        <taxon>Multicrustacea</taxon>
        <taxon>Malacostraca</taxon>
        <taxon>Eumalacostraca</taxon>
        <taxon>Eucarida</taxon>
        <taxon>Decapoda</taxon>
        <taxon>Pleocyemata</taxon>
        <taxon>Brachyura</taxon>
        <taxon>Eubrachyura</taxon>
        <taxon>Majoidea</taxon>
        <taxon>Majidae</taxon>
        <taxon>Chionoecetes</taxon>
    </lineage>
</organism>
<dbReference type="CDD" id="cd05905">
    <property type="entry name" value="Dip2"/>
    <property type="match status" value="1"/>
</dbReference>
<comment type="similarity">
    <text evidence="1">Belongs to the DIP2 family.</text>
</comment>
<dbReference type="InterPro" id="IPR037337">
    <property type="entry name" value="Dip2-like_dom"/>
</dbReference>
<feature type="domain" description="Meiotically up-regulated gene 62 protein-like alpha-beta" evidence="5">
    <location>
        <begin position="1057"/>
        <end position="1124"/>
    </location>
</feature>
<keyword evidence="7" id="KW-1185">Reference proteome</keyword>